<dbReference type="EMBL" id="UYWY01024146">
    <property type="protein sequence ID" value="VDM48417.1"/>
    <property type="molecule type" value="Genomic_DNA"/>
</dbReference>
<protein>
    <recommendedName>
        <fullName evidence="2">Integrator complex subunit 1 INTS2-binding domain-containing protein</fullName>
    </recommendedName>
</protein>
<name>A0A3P7H7G2_TOXCA</name>
<organism evidence="3">
    <name type="scientific">Toxocara canis</name>
    <name type="common">Canine roundworm</name>
    <dbReference type="NCBI Taxonomy" id="6265"/>
    <lineage>
        <taxon>Eukaryota</taxon>
        <taxon>Metazoa</taxon>
        <taxon>Ecdysozoa</taxon>
        <taxon>Nematoda</taxon>
        <taxon>Chromadorea</taxon>
        <taxon>Rhabditida</taxon>
        <taxon>Spirurina</taxon>
        <taxon>Ascaridomorpha</taxon>
        <taxon>Ascaridoidea</taxon>
        <taxon>Toxocaridae</taxon>
        <taxon>Toxocara</taxon>
    </lineage>
</organism>
<dbReference type="InterPro" id="IPR038902">
    <property type="entry name" value="INTS1"/>
</dbReference>
<evidence type="ECO:0000313" key="3">
    <source>
        <dbReference type="EMBL" id="VDM48417.1"/>
    </source>
</evidence>
<proteinExistence type="predicted"/>
<feature type="domain" description="Integrator complex subunit 1 INTS2-binding" evidence="2">
    <location>
        <begin position="480"/>
        <end position="702"/>
    </location>
</feature>
<dbReference type="InterPro" id="IPR053966">
    <property type="entry name" value="INTS1_INTS2-bd"/>
</dbReference>
<feature type="coiled-coil region" evidence="1">
    <location>
        <begin position="310"/>
        <end position="344"/>
    </location>
</feature>
<dbReference type="PANTHER" id="PTHR21224">
    <property type="entry name" value="INTEGRATOR COMPLEX SUBUNIT 1"/>
    <property type="match status" value="1"/>
</dbReference>
<evidence type="ECO:0000256" key="1">
    <source>
        <dbReference type="SAM" id="Coils"/>
    </source>
</evidence>
<accession>A0A3P7H7G2</accession>
<dbReference type="AlphaFoldDB" id="A0A3P7H7G2"/>
<keyword evidence="1" id="KW-0175">Coiled coil</keyword>
<sequence>MCQMLAAKEEYLRVSRTFLREFVRALLRVDFDFALFAHYLFQTLTDKYLPSSAPPHLFKSLMELCWMLPFLAVTPTVREGTQFRRSANVTLSQVHLDALLRFYAEVCKFFEECVDFLVSHHAYCTDTRLFVYSFYRLLYLAPVDYYASVDNWPLEADVTQFVRAIADAPLSEALLLKILRAGAEQSVPIDAADAIDLVENLSKRASISSPLNGSVVSMIGINDCDAVNTLFATTVYRPPTTFQLRENELPALSVRTLYWKAWIIAVMWVSLNKHSLIKEAYVKFPTLKAAIQILLTWDYRFPPLASAGDAEGAERMMQDDERELNEEKQKIRKLEARLAGMDVDDADSKLLGKLCSLNPTGVCRRPPDSFLRDLEKLNEDLDLSGSLSECRDPDLLADIIRSQGSACALPSIVNVVESNASAMLHLPLECVCELFLHYLLTSTSPPANIKKPSNEKLNALRQRLRDSLRGPAANESTVMETLQYMTTRLGAHSLMERSAAAHALALFLQPDANTAVLPVNVDASPTGFLHMVSSFDLLKGRICTLLAQLCPVETKSSRLTEYIDFLIEHADPSTSHLVAHHISSVVERLTDVREEEGVHASALRFFDSYVRSACKSESTWTPELVQLLPTDVKKVSIEFCNSQKEKLSAEMISSSIGAVLQLLCTQRGEQNTNARTALMDLFFPAHGHRPKVALSEMKQEDALKFVQSFGLTSYSCSKLFATLDKADFVLEDDVLREACKAAPFIRAYKRRGAIGADRFLARLSERLQRDKALKMEVDEEHTFRIVEKQPPSFMDMCRSGETTNQRLSNEQILQYIDMALTQNSFEEGKWYRALAEVARNVECARAVIAVLKRKPSLLNNCTIVVPLLGTVGTLRDKVRCLCLFV</sequence>
<dbReference type="GO" id="GO:0034474">
    <property type="term" value="P:U2 snRNA 3'-end processing"/>
    <property type="evidence" value="ECO:0007669"/>
    <property type="project" value="InterPro"/>
</dbReference>
<gene>
    <name evidence="3" type="ORF">TCNE_LOCUS17096</name>
</gene>
<reference evidence="3" key="1">
    <citation type="submission" date="2018-11" db="EMBL/GenBank/DDBJ databases">
        <authorList>
            <consortium name="Pathogen Informatics"/>
        </authorList>
    </citation>
    <scope>NUCLEOTIDE SEQUENCE [LARGE SCALE GENOMIC DNA]</scope>
</reference>
<dbReference type="Pfam" id="PF22929">
    <property type="entry name" value="INTS1_INTS2-bd"/>
    <property type="match status" value="1"/>
</dbReference>
<evidence type="ECO:0000259" key="2">
    <source>
        <dbReference type="Pfam" id="PF22929"/>
    </source>
</evidence>
<dbReference type="GO" id="GO:0032039">
    <property type="term" value="C:integrator complex"/>
    <property type="evidence" value="ECO:0007669"/>
    <property type="project" value="InterPro"/>
</dbReference>
<dbReference type="PANTHER" id="PTHR21224:SF1">
    <property type="entry name" value="INTEGRATOR COMPLEX SUBUNIT 1"/>
    <property type="match status" value="1"/>
</dbReference>